<dbReference type="InterPro" id="IPR006571">
    <property type="entry name" value="TLDc_dom"/>
</dbReference>
<dbReference type="InterPro" id="IPR011333">
    <property type="entry name" value="SKP1/BTB/POZ_sf"/>
</dbReference>
<keyword evidence="5" id="KW-1185">Reference proteome</keyword>
<dbReference type="OrthoDB" id="2403337at2759"/>
<reference evidence="4" key="2">
    <citation type="submission" date="2019-10" db="EMBL/GenBank/DDBJ databases">
        <title>Conservation and host-specific expression of non-tandemly repeated heterogenous ribosome RNA gene in arbuscular mycorrhizal fungi.</title>
        <authorList>
            <person name="Maeda T."/>
            <person name="Kobayashi Y."/>
            <person name="Nakagawa T."/>
            <person name="Ezawa T."/>
            <person name="Yamaguchi K."/>
            <person name="Bino T."/>
            <person name="Nishimoto Y."/>
            <person name="Shigenobu S."/>
            <person name="Kawaguchi M."/>
        </authorList>
    </citation>
    <scope>NUCLEOTIDE SEQUENCE</scope>
    <source>
        <strain evidence="4">HR1</strain>
    </source>
</reference>
<evidence type="ECO:0000313" key="5">
    <source>
        <dbReference type="Proteomes" id="UP000247702"/>
    </source>
</evidence>
<organism evidence="3 5">
    <name type="scientific">Rhizophagus clarus</name>
    <dbReference type="NCBI Taxonomy" id="94130"/>
    <lineage>
        <taxon>Eukaryota</taxon>
        <taxon>Fungi</taxon>
        <taxon>Fungi incertae sedis</taxon>
        <taxon>Mucoromycota</taxon>
        <taxon>Glomeromycotina</taxon>
        <taxon>Glomeromycetes</taxon>
        <taxon>Glomerales</taxon>
        <taxon>Glomeraceae</taxon>
        <taxon>Rhizophagus</taxon>
    </lineage>
</organism>
<dbReference type="EMBL" id="BEXD01004133">
    <property type="protein sequence ID" value="GBC07286.1"/>
    <property type="molecule type" value="Genomic_DNA"/>
</dbReference>
<reference evidence="3 5" key="1">
    <citation type="submission" date="2017-11" db="EMBL/GenBank/DDBJ databases">
        <title>The genome of Rhizophagus clarus HR1 reveals common genetic basis of auxotrophy among arbuscular mycorrhizal fungi.</title>
        <authorList>
            <person name="Kobayashi Y."/>
        </authorList>
    </citation>
    <scope>NUCLEOTIDE SEQUENCE [LARGE SCALE GENOMIC DNA]</scope>
    <source>
        <strain evidence="3 5">HR1</strain>
    </source>
</reference>
<dbReference type="AlphaFoldDB" id="A0A2Z6RWF6"/>
<dbReference type="Proteomes" id="UP000247702">
    <property type="component" value="Unassembled WGS sequence"/>
</dbReference>
<sequence length="473" mass="55472">MSFECPQEIINDYEKLFENEEEYDVIIYAGENENIKEIHAHSFVLRTRSQYFRTALSKEWSEKKDGKFIFRKPNISPPIFKMILRFIYCGKIDLEELQIPDILKFLTAVDEIDIQTLTKHVQEYLVKHYDEFLLQHPIETLEVIYQYESLTTLWDLSLEKIYEEPEIIFNSDKFTSLKAHLLEILLKSDELSLGEIVIWDYLIKWCLAQNSNISQDPTQWNKDEIVIMEETIHRFAPLIRFDHISSEDFIIKVYPFKEIIPKDLVNNKLISHMAPNKQLNVDIQSPRQQKCIYDSILIKSKHFSIVSSWIEKKNDSYYDTKNIPYNFNLLYRASRDGNTTEVFHEKCDNKGATIVIVKITNSERIVGGYNPLYWDSTSGWLSTKDSFIFSFTNRKNFQSAKVGYVADANYAVQCSSSYGPMFGVGIDLFSSIGSTWKSYTRSYPEIDIPQDRKMGNYNAFDAEDYEVFQVVKK</sequence>
<proteinExistence type="predicted"/>
<name>A0A2Z6RWF6_9GLOM</name>
<protein>
    <submittedName>
        <fullName evidence="4">BTB/POZ domain-containing protein</fullName>
    </submittedName>
</protein>
<dbReference type="Gene3D" id="1.25.40.420">
    <property type="match status" value="1"/>
</dbReference>
<dbReference type="Proteomes" id="UP000615446">
    <property type="component" value="Unassembled WGS sequence"/>
</dbReference>
<feature type="domain" description="BTB" evidence="1">
    <location>
        <begin position="23"/>
        <end position="96"/>
    </location>
</feature>
<dbReference type="Gene3D" id="3.30.710.10">
    <property type="entry name" value="Potassium Channel Kv1.1, Chain A"/>
    <property type="match status" value="1"/>
</dbReference>
<evidence type="ECO:0000259" key="1">
    <source>
        <dbReference type="PROSITE" id="PS50097"/>
    </source>
</evidence>
<dbReference type="PROSITE" id="PS51886">
    <property type="entry name" value="TLDC"/>
    <property type="match status" value="1"/>
</dbReference>
<dbReference type="PANTHER" id="PTHR24410:SF23">
    <property type="entry name" value="BTB DOMAIN-CONTAINING PROTEIN-RELATED"/>
    <property type="match status" value="1"/>
</dbReference>
<dbReference type="PANTHER" id="PTHR24410">
    <property type="entry name" value="HL07962P-RELATED"/>
    <property type="match status" value="1"/>
</dbReference>
<dbReference type="CDD" id="cd18186">
    <property type="entry name" value="BTB_POZ_ZBTB_KLHL-like"/>
    <property type="match status" value="1"/>
</dbReference>
<comment type="caution">
    <text evidence="3">The sequence shown here is derived from an EMBL/GenBank/DDBJ whole genome shotgun (WGS) entry which is preliminary data.</text>
</comment>
<dbReference type="Pfam" id="PF00651">
    <property type="entry name" value="BTB"/>
    <property type="match status" value="1"/>
</dbReference>
<gene>
    <name evidence="4" type="ORF">RCL2_001215600</name>
    <name evidence="3" type="ORF">RclHR1_07360009</name>
</gene>
<feature type="domain" description="TLDc" evidence="2">
    <location>
        <begin position="296"/>
        <end position="471"/>
    </location>
</feature>
<dbReference type="InterPro" id="IPR051481">
    <property type="entry name" value="BTB-POZ/Galectin-3-binding"/>
</dbReference>
<dbReference type="SMART" id="SM00225">
    <property type="entry name" value="BTB"/>
    <property type="match status" value="1"/>
</dbReference>
<accession>A0A2Z6RWF6</accession>
<evidence type="ECO:0000313" key="4">
    <source>
        <dbReference type="EMBL" id="GES85065.1"/>
    </source>
</evidence>
<dbReference type="SUPFAM" id="SSF54695">
    <property type="entry name" value="POZ domain"/>
    <property type="match status" value="1"/>
</dbReference>
<dbReference type="PROSITE" id="PS50097">
    <property type="entry name" value="BTB"/>
    <property type="match status" value="1"/>
</dbReference>
<dbReference type="Pfam" id="PF07534">
    <property type="entry name" value="TLD"/>
    <property type="match status" value="1"/>
</dbReference>
<dbReference type="EMBL" id="BLAL01000087">
    <property type="protein sequence ID" value="GES85065.1"/>
    <property type="molecule type" value="Genomic_DNA"/>
</dbReference>
<dbReference type="InterPro" id="IPR000210">
    <property type="entry name" value="BTB/POZ_dom"/>
</dbReference>
<evidence type="ECO:0000259" key="2">
    <source>
        <dbReference type="PROSITE" id="PS51886"/>
    </source>
</evidence>
<evidence type="ECO:0000313" key="3">
    <source>
        <dbReference type="EMBL" id="GBC07286.1"/>
    </source>
</evidence>